<feature type="transmembrane region" description="Helical" evidence="1">
    <location>
        <begin position="49"/>
        <end position="67"/>
    </location>
</feature>
<keyword evidence="1" id="KW-0812">Transmembrane</keyword>
<sequence length="80" mass="9180">MQVIPFGFHFDFLFKSFLSIVLCMLFISCVLGLLYRLTFKWLPNDVYDFGLKIVLGSGVLFGIYLGLKSMKTSEDETIKN</sequence>
<evidence type="ECO:0000313" key="2">
    <source>
        <dbReference type="EMBL" id="GIM48469.1"/>
    </source>
</evidence>
<reference evidence="2" key="1">
    <citation type="journal article" date="2023" name="Int. J. Syst. Evol. Microbiol.">
        <title>Collibacillus ludicampi gen. nov., sp. nov., a new soil bacterium of the family Alicyclobacillaceae.</title>
        <authorList>
            <person name="Jojima T."/>
            <person name="Ioku Y."/>
            <person name="Fukuta Y."/>
            <person name="Shirasaka N."/>
            <person name="Matsumura Y."/>
            <person name="Mori M."/>
        </authorList>
    </citation>
    <scope>NUCLEOTIDE SEQUENCE</scope>
    <source>
        <strain evidence="2">TP075</strain>
    </source>
</reference>
<dbReference type="Proteomes" id="UP001057291">
    <property type="component" value="Unassembled WGS sequence"/>
</dbReference>
<accession>A0AAV4LL18</accession>
<evidence type="ECO:0000256" key="1">
    <source>
        <dbReference type="SAM" id="Phobius"/>
    </source>
</evidence>
<evidence type="ECO:0000313" key="3">
    <source>
        <dbReference type="Proteomes" id="UP001057291"/>
    </source>
</evidence>
<keyword evidence="3" id="KW-1185">Reference proteome</keyword>
<keyword evidence="1" id="KW-0472">Membrane</keyword>
<proteinExistence type="predicted"/>
<organism evidence="2 3">
    <name type="scientific">Collibacillus ludicampi</name>
    <dbReference type="NCBI Taxonomy" id="2771369"/>
    <lineage>
        <taxon>Bacteria</taxon>
        <taxon>Bacillati</taxon>
        <taxon>Bacillota</taxon>
        <taxon>Bacilli</taxon>
        <taxon>Bacillales</taxon>
        <taxon>Alicyclobacillaceae</taxon>
        <taxon>Collibacillus</taxon>
    </lineage>
</organism>
<name>A0AAV4LL18_9BACL</name>
<comment type="caution">
    <text evidence="2">The sequence shown here is derived from an EMBL/GenBank/DDBJ whole genome shotgun (WGS) entry which is preliminary data.</text>
</comment>
<dbReference type="AlphaFoldDB" id="A0AAV4LL18"/>
<dbReference type="EMBL" id="BOQE01000002">
    <property type="protein sequence ID" value="GIM48469.1"/>
    <property type="molecule type" value="Genomic_DNA"/>
</dbReference>
<protein>
    <submittedName>
        <fullName evidence="2">Uncharacterized protein</fullName>
    </submittedName>
</protein>
<gene>
    <name evidence="2" type="ORF">DNHGIG_40180</name>
</gene>
<keyword evidence="1" id="KW-1133">Transmembrane helix</keyword>
<feature type="transmembrane region" description="Helical" evidence="1">
    <location>
        <begin position="12"/>
        <end position="37"/>
    </location>
</feature>